<gene>
    <name evidence="2" type="ORF">WMY93_031345</name>
</gene>
<keyword evidence="3" id="KW-1185">Reference proteome</keyword>
<keyword evidence="1" id="KW-1133">Transmembrane helix</keyword>
<keyword evidence="1" id="KW-0812">Transmembrane</keyword>
<dbReference type="Proteomes" id="UP001460270">
    <property type="component" value="Unassembled WGS sequence"/>
</dbReference>
<evidence type="ECO:0000256" key="1">
    <source>
        <dbReference type="SAM" id="Phobius"/>
    </source>
</evidence>
<evidence type="ECO:0000313" key="2">
    <source>
        <dbReference type="EMBL" id="KAK7877999.1"/>
    </source>
</evidence>
<feature type="transmembrane region" description="Helical" evidence="1">
    <location>
        <begin position="34"/>
        <end position="52"/>
    </location>
</feature>
<organism evidence="2 3">
    <name type="scientific">Mugilogobius chulae</name>
    <name type="common">yellowstripe goby</name>
    <dbReference type="NCBI Taxonomy" id="88201"/>
    <lineage>
        <taxon>Eukaryota</taxon>
        <taxon>Metazoa</taxon>
        <taxon>Chordata</taxon>
        <taxon>Craniata</taxon>
        <taxon>Vertebrata</taxon>
        <taxon>Euteleostomi</taxon>
        <taxon>Actinopterygii</taxon>
        <taxon>Neopterygii</taxon>
        <taxon>Teleostei</taxon>
        <taxon>Neoteleostei</taxon>
        <taxon>Acanthomorphata</taxon>
        <taxon>Gobiaria</taxon>
        <taxon>Gobiiformes</taxon>
        <taxon>Gobioidei</taxon>
        <taxon>Gobiidae</taxon>
        <taxon>Gobionellinae</taxon>
        <taxon>Mugilogobius</taxon>
    </lineage>
</organism>
<comment type="caution">
    <text evidence="2">The sequence shown here is derived from an EMBL/GenBank/DDBJ whole genome shotgun (WGS) entry which is preliminary data.</text>
</comment>
<protein>
    <submittedName>
        <fullName evidence="2">Uncharacterized protein</fullName>
    </submittedName>
</protein>
<name>A0AAW0MIQ4_9GOBI</name>
<keyword evidence="1" id="KW-0472">Membrane</keyword>
<dbReference type="AlphaFoldDB" id="A0AAW0MIQ4"/>
<proteinExistence type="predicted"/>
<dbReference type="EMBL" id="JBBPFD010000659">
    <property type="protein sequence ID" value="KAK7877999.1"/>
    <property type="molecule type" value="Genomic_DNA"/>
</dbReference>
<reference evidence="3" key="1">
    <citation type="submission" date="2024-04" db="EMBL/GenBank/DDBJ databases">
        <title>Salinicola lusitanus LLJ914,a marine bacterium isolated from the Okinawa Trough.</title>
        <authorList>
            <person name="Li J."/>
        </authorList>
    </citation>
    <scope>NUCLEOTIDE SEQUENCE [LARGE SCALE GENOMIC DNA]</scope>
</reference>
<evidence type="ECO:0000313" key="3">
    <source>
        <dbReference type="Proteomes" id="UP001460270"/>
    </source>
</evidence>
<sequence length="149" mass="17559">MSLLMSLSKSDLYHANRDDDPGFPEKWFGAGGKWLSPVSLGVSLGIGAFLLWKNSQRCREIQDMKIQIINNQRYTESERRISEFSDYTLLLLRPTDETVRKRLNTVMENRYLLNKMRSLDELEKLGVMWHDSCNSWFPSRDRVQLLEER</sequence>
<accession>A0AAW0MIQ4</accession>